<evidence type="ECO:0000313" key="1">
    <source>
        <dbReference type="EMBL" id="MBB5060545.1"/>
    </source>
</evidence>
<gene>
    <name evidence="1" type="ORF">HDF16_005281</name>
</gene>
<organism evidence="1 2">
    <name type="scientific">Granulicella aggregans</name>
    <dbReference type="NCBI Taxonomy" id="474949"/>
    <lineage>
        <taxon>Bacteria</taxon>
        <taxon>Pseudomonadati</taxon>
        <taxon>Acidobacteriota</taxon>
        <taxon>Terriglobia</taxon>
        <taxon>Terriglobales</taxon>
        <taxon>Acidobacteriaceae</taxon>
        <taxon>Granulicella</taxon>
    </lineage>
</organism>
<dbReference type="AlphaFoldDB" id="A0A7W8E7R2"/>
<dbReference type="Proteomes" id="UP000540989">
    <property type="component" value="Unassembled WGS sequence"/>
</dbReference>
<sequence>MVDHSIDERVHLPLEILTNLFYLTRRESEDVQKVVGYMTIAEEQVLKLAAILG</sequence>
<keyword evidence="2" id="KW-1185">Reference proteome</keyword>
<comment type="caution">
    <text evidence="1">The sequence shown here is derived from an EMBL/GenBank/DDBJ whole genome shotgun (WGS) entry which is preliminary data.</text>
</comment>
<evidence type="ECO:0000313" key="2">
    <source>
        <dbReference type="Proteomes" id="UP000540989"/>
    </source>
</evidence>
<accession>A0A7W8E7R2</accession>
<protein>
    <submittedName>
        <fullName evidence="1">Uncharacterized protein</fullName>
    </submittedName>
</protein>
<reference evidence="1 2" key="1">
    <citation type="submission" date="2020-08" db="EMBL/GenBank/DDBJ databases">
        <title>Genomic Encyclopedia of Type Strains, Phase IV (KMG-V): Genome sequencing to study the core and pangenomes of soil and plant-associated prokaryotes.</title>
        <authorList>
            <person name="Whitman W."/>
        </authorList>
    </citation>
    <scope>NUCLEOTIDE SEQUENCE [LARGE SCALE GENOMIC DNA]</scope>
    <source>
        <strain evidence="1 2">M8UP14</strain>
    </source>
</reference>
<name>A0A7W8E7R2_9BACT</name>
<dbReference type="RefSeq" id="WP_184222900.1">
    <property type="nucleotide sequence ID" value="NZ_JACHIP010000015.1"/>
</dbReference>
<dbReference type="EMBL" id="JACHIP010000015">
    <property type="protein sequence ID" value="MBB5060545.1"/>
    <property type="molecule type" value="Genomic_DNA"/>
</dbReference>
<proteinExistence type="predicted"/>